<keyword evidence="1" id="KW-0175">Coiled coil</keyword>
<comment type="caution">
    <text evidence="2">The sequence shown here is derived from an EMBL/GenBank/DDBJ whole genome shotgun (WGS) entry which is preliminary data.</text>
</comment>
<evidence type="ECO:0008006" key="4">
    <source>
        <dbReference type="Google" id="ProtNLM"/>
    </source>
</evidence>
<dbReference type="RefSeq" id="WP_043119353.1">
    <property type="nucleotide sequence ID" value="NZ_JTDL01000009.1"/>
</dbReference>
<proteinExistence type="predicted"/>
<protein>
    <recommendedName>
        <fullName evidence="4">Transposase</fullName>
    </recommendedName>
</protein>
<accession>A0A0B2AU83</accession>
<name>A0A0B2AU83_9MICC</name>
<evidence type="ECO:0000256" key="1">
    <source>
        <dbReference type="SAM" id="Coils"/>
    </source>
</evidence>
<dbReference type="Proteomes" id="UP000030982">
    <property type="component" value="Unassembled WGS sequence"/>
</dbReference>
<gene>
    <name evidence="2" type="ORF">LK10_00750</name>
</gene>
<sequence>MILGRTVEEVRELVHEYELVRHGDKGAWLAGRGLKADWIRRWRNAVYEGDLDRGLIPREGSPMTVPPRRRTALEKARAAERAAQEAELAKLNARVRELEETNAALGKAIGLLHAMKEQEPGTGPTRTDPSGS</sequence>
<evidence type="ECO:0000313" key="3">
    <source>
        <dbReference type="Proteomes" id="UP000030982"/>
    </source>
</evidence>
<dbReference type="EMBL" id="JTDL01000009">
    <property type="protein sequence ID" value="KHL05530.1"/>
    <property type="molecule type" value="Genomic_DNA"/>
</dbReference>
<reference evidence="2 3" key="1">
    <citation type="submission" date="2014-09" db="EMBL/GenBank/DDBJ databases">
        <title>Genome sequence of Sinomonas sp. MUSC 117.</title>
        <authorList>
            <person name="Lee L.-H."/>
        </authorList>
    </citation>
    <scope>NUCLEOTIDE SEQUENCE [LARGE SCALE GENOMIC DNA]</scope>
    <source>
        <strain evidence="2 3">MUSC 117</strain>
    </source>
</reference>
<feature type="coiled-coil region" evidence="1">
    <location>
        <begin position="69"/>
        <end position="108"/>
    </location>
</feature>
<keyword evidence="3" id="KW-1185">Reference proteome</keyword>
<evidence type="ECO:0000313" key="2">
    <source>
        <dbReference type="EMBL" id="KHL05530.1"/>
    </source>
</evidence>
<dbReference type="AlphaFoldDB" id="A0A0B2AU83"/>
<organism evidence="2 3">
    <name type="scientific">Sinomonas humi</name>
    <dbReference type="NCBI Taxonomy" id="1338436"/>
    <lineage>
        <taxon>Bacteria</taxon>
        <taxon>Bacillati</taxon>
        <taxon>Actinomycetota</taxon>
        <taxon>Actinomycetes</taxon>
        <taxon>Micrococcales</taxon>
        <taxon>Micrococcaceae</taxon>
        <taxon>Sinomonas</taxon>
    </lineage>
</organism>